<feature type="region of interest" description="Disordered" evidence="1">
    <location>
        <begin position="111"/>
        <end position="151"/>
    </location>
</feature>
<feature type="compositionally biased region" description="Basic and acidic residues" evidence="1">
    <location>
        <begin position="118"/>
        <end position="128"/>
    </location>
</feature>
<keyword evidence="3" id="KW-1185">Reference proteome</keyword>
<sequence>MLPPTLTRDEARVLFDQNKLCTDSELIQLSTWYLPEDIADRANRNASNRKTEKMETGGRIGSQLDSALDKVATADGVQGEDREHLKFQFRDNRVMKLTDKYGKDSRAVTRYSKHKQYKKDVKRFANRDKGKKTSAAAQPSPRQESAPSLVDTLTPNAPVTFDMSILRKINDFKPDLRITAYRINVRQQLYESFGSLPAQIAAIFPNDPDHAAFEGAFNKSYFPDSPIFKEMNRIFRSVCLVTIMQWVYQLPVASQIGTSYDEPSLVKRLLNVVRDYGGLRSFSAITFEHKGPWYTVVYGHYMLALMHPGVSQHLNLAIVMELVEAEYKSAEVVGLKQLLEREDLQDAPLPPGTASLETFMASVTLNAMVVWLRGLETMTARPLFATIGDDAALKLGLYRKMTAEDLLGELDD</sequence>
<dbReference type="Proteomes" id="UP001056384">
    <property type="component" value="Chromosome 10"/>
</dbReference>
<protein>
    <submittedName>
        <fullName evidence="2">Uncharacterized protein</fullName>
    </submittedName>
</protein>
<dbReference type="EMBL" id="CP099427">
    <property type="protein sequence ID" value="USW57609.1"/>
    <property type="molecule type" value="Genomic_DNA"/>
</dbReference>
<dbReference type="AlphaFoldDB" id="A0A9Q9AYQ8"/>
<evidence type="ECO:0000313" key="2">
    <source>
        <dbReference type="EMBL" id="USW57609.1"/>
    </source>
</evidence>
<feature type="compositionally biased region" description="Polar residues" evidence="1">
    <location>
        <begin position="135"/>
        <end position="151"/>
    </location>
</feature>
<evidence type="ECO:0000256" key="1">
    <source>
        <dbReference type="SAM" id="MobiDB-lite"/>
    </source>
</evidence>
<gene>
    <name evidence="2" type="ORF">Slin15195_G109280</name>
</gene>
<accession>A0A9Q9AYQ8</accession>
<organism evidence="2 3">
    <name type="scientific">Septoria linicola</name>
    <dbReference type="NCBI Taxonomy" id="215465"/>
    <lineage>
        <taxon>Eukaryota</taxon>
        <taxon>Fungi</taxon>
        <taxon>Dikarya</taxon>
        <taxon>Ascomycota</taxon>
        <taxon>Pezizomycotina</taxon>
        <taxon>Dothideomycetes</taxon>
        <taxon>Dothideomycetidae</taxon>
        <taxon>Mycosphaerellales</taxon>
        <taxon>Mycosphaerellaceae</taxon>
        <taxon>Septoria</taxon>
    </lineage>
</organism>
<evidence type="ECO:0000313" key="3">
    <source>
        <dbReference type="Proteomes" id="UP001056384"/>
    </source>
</evidence>
<reference evidence="2" key="1">
    <citation type="submission" date="2022-06" db="EMBL/GenBank/DDBJ databases">
        <title>Complete genome sequences of two strains of the flax pathogen Septoria linicola.</title>
        <authorList>
            <person name="Lapalu N."/>
            <person name="Simon A."/>
            <person name="Demenou B."/>
            <person name="Paumier D."/>
            <person name="Guillot M.-P."/>
            <person name="Gout L."/>
            <person name="Valade R."/>
        </authorList>
    </citation>
    <scope>NUCLEOTIDE SEQUENCE</scope>
    <source>
        <strain evidence="2">SE15195</strain>
    </source>
</reference>
<name>A0A9Q9AYQ8_9PEZI</name>
<proteinExistence type="predicted"/>